<sequence>MMSPPFSIVFLMTILGDRKAMSEWISIYQAANSLEAHMLKGALEVAGIRVQLRGEALAGALGELPANAIEVMLLVKPRDLESARRLLARYQQDEQPAWYCSQCGEHNADSFEICWQCGHEPAHPHEG</sequence>
<dbReference type="Pfam" id="PF24463">
    <property type="entry name" value="DUF7577"/>
    <property type="match status" value="1"/>
</dbReference>
<evidence type="ECO:0000256" key="2">
    <source>
        <dbReference type="ARBA" id="ARBA00022771"/>
    </source>
</evidence>
<dbReference type="Pfam" id="PF09413">
    <property type="entry name" value="DUF2007"/>
    <property type="match status" value="1"/>
</dbReference>
<feature type="domain" description="RanBP2-type" evidence="4">
    <location>
        <begin position="98"/>
        <end position="117"/>
    </location>
</feature>
<evidence type="ECO:0000313" key="5">
    <source>
        <dbReference type="EMBL" id="GGB54531.1"/>
    </source>
</evidence>
<dbReference type="Proteomes" id="UP000646152">
    <property type="component" value="Unassembled WGS sequence"/>
</dbReference>
<protein>
    <recommendedName>
        <fullName evidence="4">RanBP2-type domain-containing protein</fullName>
    </recommendedName>
</protein>
<dbReference type="PROSITE" id="PS01358">
    <property type="entry name" value="ZF_RANBP2_1"/>
    <property type="match status" value="1"/>
</dbReference>
<evidence type="ECO:0000313" key="6">
    <source>
        <dbReference type="Proteomes" id="UP000646152"/>
    </source>
</evidence>
<keyword evidence="6" id="KW-1185">Reference proteome</keyword>
<evidence type="ECO:0000256" key="1">
    <source>
        <dbReference type="ARBA" id="ARBA00022723"/>
    </source>
</evidence>
<reference evidence="6" key="1">
    <citation type="journal article" date="2019" name="Int. J. Syst. Evol. Microbiol.">
        <title>The Global Catalogue of Microorganisms (GCM) 10K type strain sequencing project: providing services to taxonomists for standard genome sequencing and annotation.</title>
        <authorList>
            <consortium name="The Broad Institute Genomics Platform"/>
            <consortium name="The Broad Institute Genome Sequencing Center for Infectious Disease"/>
            <person name="Wu L."/>
            <person name="Ma J."/>
        </authorList>
    </citation>
    <scope>NUCLEOTIDE SEQUENCE [LARGE SCALE GENOMIC DNA]</scope>
    <source>
        <strain evidence="6">CGMCC 1.15923</strain>
    </source>
</reference>
<dbReference type="InterPro" id="IPR001876">
    <property type="entry name" value="Znf_RanBP2"/>
</dbReference>
<name>A0ABQ1IZS9_9GAMM</name>
<keyword evidence="1" id="KW-0479">Metal-binding</keyword>
<comment type="caution">
    <text evidence="5">The sequence shown here is derived from an EMBL/GenBank/DDBJ whole genome shotgun (WGS) entry which is preliminary data.</text>
</comment>
<keyword evidence="3" id="KW-0862">Zinc</keyword>
<gene>
    <name evidence="5" type="ORF">GCM10011502_29490</name>
</gene>
<dbReference type="InterPro" id="IPR055999">
    <property type="entry name" value="DUF7577"/>
</dbReference>
<evidence type="ECO:0000259" key="4">
    <source>
        <dbReference type="PROSITE" id="PS01358"/>
    </source>
</evidence>
<proteinExistence type="predicted"/>
<keyword evidence="2" id="KW-0863">Zinc-finger</keyword>
<dbReference type="InterPro" id="IPR018551">
    <property type="entry name" value="DUF2007"/>
</dbReference>
<dbReference type="EMBL" id="BMKE01000043">
    <property type="protein sequence ID" value="GGB54531.1"/>
    <property type="molecule type" value="Genomic_DNA"/>
</dbReference>
<evidence type="ECO:0000256" key="3">
    <source>
        <dbReference type="ARBA" id="ARBA00022833"/>
    </source>
</evidence>
<accession>A0ABQ1IZS9</accession>
<organism evidence="5 6">
    <name type="scientific">Oceanisphaera marina</name>
    <dbReference type="NCBI Taxonomy" id="2017550"/>
    <lineage>
        <taxon>Bacteria</taxon>
        <taxon>Pseudomonadati</taxon>
        <taxon>Pseudomonadota</taxon>
        <taxon>Gammaproteobacteria</taxon>
        <taxon>Aeromonadales</taxon>
        <taxon>Aeromonadaceae</taxon>
        <taxon>Oceanisphaera</taxon>
    </lineage>
</organism>
<dbReference type="Gene3D" id="3.30.70.790">
    <property type="entry name" value="UreE, C-terminal domain"/>
    <property type="match status" value="1"/>
</dbReference>